<name>A0ABS4XR16_GLUPR</name>
<dbReference type="InterPro" id="IPR014825">
    <property type="entry name" value="DNA_alkylation"/>
</dbReference>
<protein>
    <submittedName>
        <fullName evidence="1">3-methyladenine DNA glycosylase AlkC</fullName>
    </submittedName>
</protein>
<sequence>MRLRDRVDIVRNALLKDLAVDFISTRTIIYEALSDPLLTGWMIWPVSELITAKAIDSGAIEGFDAAMQTLALLTDRLTCEFAIRAMIIARPERALQHAQDWTQHENEHVRRLATEGTRLYLPWAKRVPWLVANPRETRAILDASYRDPAEYVRRSVANHLNDLSRADQEALIETATAWAGNADENTAWVLRHGLRTLTKQGHPEALSLLGFSGDHLSISAPLLASDRIAWNGEIAFTTQVTNHSGTEANVAIDYSVGFLRANGSHGAKTFKLATRKIGPGETVTLGKTHSFRPITTRKYYPGVHTVTAQANGKKSDQTDFALEAESVEISRVK</sequence>
<gene>
    <name evidence="1" type="ORF">JOF39_001808</name>
</gene>
<proteinExistence type="predicted"/>
<dbReference type="InterPro" id="IPR016024">
    <property type="entry name" value="ARM-type_fold"/>
</dbReference>
<accession>A0ABS4XR16</accession>
<organism evidence="1 2">
    <name type="scientific">Glutamicibacter protophormiae</name>
    <name type="common">Brevibacterium protophormiae</name>
    <dbReference type="NCBI Taxonomy" id="37930"/>
    <lineage>
        <taxon>Bacteria</taxon>
        <taxon>Bacillati</taxon>
        <taxon>Actinomycetota</taxon>
        <taxon>Actinomycetes</taxon>
        <taxon>Micrococcales</taxon>
        <taxon>Micrococcaceae</taxon>
        <taxon>Glutamicibacter</taxon>
    </lineage>
</organism>
<reference evidence="1 2" key="1">
    <citation type="submission" date="2021-03" db="EMBL/GenBank/DDBJ databases">
        <title>Sequencing the genomes of 1000 actinobacteria strains.</title>
        <authorList>
            <person name="Klenk H.-P."/>
        </authorList>
    </citation>
    <scope>NUCLEOTIDE SEQUENCE [LARGE SCALE GENOMIC DNA]</scope>
    <source>
        <strain evidence="1 2">DSM 20168</strain>
    </source>
</reference>
<dbReference type="SUPFAM" id="SSF48371">
    <property type="entry name" value="ARM repeat"/>
    <property type="match status" value="1"/>
</dbReference>
<evidence type="ECO:0000313" key="2">
    <source>
        <dbReference type="Proteomes" id="UP001195422"/>
    </source>
</evidence>
<keyword evidence="2" id="KW-1185">Reference proteome</keyword>
<dbReference type="Pfam" id="PF08713">
    <property type="entry name" value="DNA_alkylation"/>
    <property type="match status" value="1"/>
</dbReference>
<dbReference type="RefSeq" id="WP_188947507.1">
    <property type="nucleotide sequence ID" value="NZ_BMPH01000003.1"/>
</dbReference>
<dbReference type="Gene3D" id="1.25.40.290">
    <property type="entry name" value="ARM repeat domains"/>
    <property type="match status" value="1"/>
</dbReference>
<dbReference type="Proteomes" id="UP001195422">
    <property type="component" value="Unassembled WGS sequence"/>
</dbReference>
<comment type="caution">
    <text evidence="1">The sequence shown here is derived from an EMBL/GenBank/DDBJ whole genome shotgun (WGS) entry which is preliminary data.</text>
</comment>
<dbReference type="EMBL" id="JAGIOJ010000001">
    <property type="protein sequence ID" value="MBP2398727.1"/>
    <property type="molecule type" value="Genomic_DNA"/>
</dbReference>
<evidence type="ECO:0000313" key="1">
    <source>
        <dbReference type="EMBL" id="MBP2398727.1"/>
    </source>
</evidence>